<sequence length="59" mass="7214">MIKVNEKDFKHSFEKYEISELEIKAIDKALEDIANRRIQSHQDVMEETKKRFPYLFNRI</sequence>
<comment type="caution">
    <text evidence="1">The sequence shown here is derived from an EMBL/GenBank/DDBJ whole genome shotgun (WGS) entry which is preliminary data.</text>
</comment>
<reference evidence="1" key="1">
    <citation type="submission" date="2021-11" db="EMBL/GenBank/DDBJ databases">
        <title>Description of novel Flavobacterium species.</title>
        <authorList>
            <person name="Saticioglu I.B."/>
            <person name="Ay H."/>
            <person name="Altun S."/>
            <person name="Duman M."/>
        </authorList>
    </citation>
    <scope>NUCLEOTIDE SEQUENCE</scope>
    <source>
        <strain evidence="1">F-30</strain>
    </source>
</reference>
<name>A0ABS8MCY1_9FLAO</name>
<evidence type="ECO:0000313" key="1">
    <source>
        <dbReference type="EMBL" id="MCC9062585.1"/>
    </source>
</evidence>
<gene>
    <name evidence="1" type="ORF">LNP81_06210</name>
</gene>
<dbReference type="Proteomes" id="UP001430679">
    <property type="component" value="Unassembled WGS sequence"/>
</dbReference>
<accession>A0ABS8MCY1</accession>
<protein>
    <submittedName>
        <fullName evidence="1">Uncharacterized protein</fullName>
    </submittedName>
</protein>
<proteinExistence type="predicted"/>
<evidence type="ECO:0000313" key="2">
    <source>
        <dbReference type="Proteomes" id="UP001430679"/>
    </source>
</evidence>
<dbReference type="RefSeq" id="WP_230034276.1">
    <property type="nucleotide sequence ID" value="NZ_JAJJMM010000001.1"/>
</dbReference>
<keyword evidence="2" id="KW-1185">Reference proteome</keyword>
<organism evidence="1 2">
    <name type="scientific">Flavobacterium piscisymbiosum</name>
    <dbReference type="NCBI Taxonomy" id="2893753"/>
    <lineage>
        <taxon>Bacteria</taxon>
        <taxon>Pseudomonadati</taxon>
        <taxon>Bacteroidota</taxon>
        <taxon>Flavobacteriia</taxon>
        <taxon>Flavobacteriales</taxon>
        <taxon>Flavobacteriaceae</taxon>
        <taxon>Flavobacterium</taxon>
    </lineage>
</organism>
<dbReference type="EMBL" id="JAJJMM010000001">
    <property type="protein sequence ID" value="MCC9062585.1"/>
    <property type="molecule type" value="Genomic_DNA"/>
</dbReference>